<feature type="domain" description="MHYT" evidence="4">
    <location>
        <begin position="12"/>
        <end position="199"/>
    </location>
</feature>
<feature type="domain" description="EAL" evidence="2">
    <location>
        <begin position="425"/>
        <end position="675"/>
    </location>
</feature>
<keyword evidence="1" id="KW-0472">Membrane</keyword>
<gene>
    <name evidence="5" type="ORF">CLV41_1011312</name>
</gene>
<keyword evidence="6" id="KW-1185">Reference proteome</keyword>
<dbReference type="InterPro" id="IPR035919">
    <property type="entry name" value="EAL_sf"/>
</dbReference>
<dbReference type="Proteomes" id="UP000236959">
    <property type="component" value="Unassembled WGS sequence"/>
</dbReference>
<organism evidence="5 6">
    <name type="scientific">Roseibium marinum</name>
    <dbReference type="NCBI Taxonomy" id="281252"/>
    <lineage>
        <taxon>Bacteria</taxon>
        <taxon>Pseudomonadati</taxon>
        <taxon>Pseudomonadota</taxon>
        <taxon>Alphaproteobacteria</taxon>
        <taxon>Hyphomicrobiales</taxon>
        <taxon>Stappiaceae</taxon>
        <taxon>Roseibium</taxon>
    </lineage>
</organism>
<dbReference type="Pfam" id="PF00990">
    <property type="entry name" value="GGDEF"/>
    <property type="match status" value="1"/>
</dbReference>
<dbReference type="Gene3D" id="3.30.70.270">
    <property type="match status" value="1"/>
</dbReference>
<dbReference type="InterPro" id="IPR052155">
    <property type="entry name" value="Biofilm_reg_signaling"/>
</dbReference>
<dbReference type="InterPro" id="IPR005330">
    <property type="entry name" value="MHYT_dom"/>
</dbReference>
<feature type="transmembrane region" description="Helical" evidence="1">
    <location>
        <begin position="47"/>
        <end position="72"/>
    </location>
</feature>
<dbReference type="EMBL" id="PPCN01000001">
    <property type="protein sequence ID" value="POF34852.1"/>
    <property type="molecule type" value="Genomic_DNA"/>
</dbReference>
<dbReference type="Pfam" id="PF00563">
    <property type="entry name" value="EAL"/>
    <property type="match status" value="1"/>
</dbReference>
<dbReference type="CDD" id="cd01949">
    <property type="entry name" value="GGDEF"/>
    <property type="match status" value="1"/>
</dbReference>
<dbReference type="NCBIfam" id="TIGR00254">
    <property type="entry name" value="GGDEF"/>
    <property type="match status" value="1"/>
</dbReference>
<evidence type="ECO:0000259" key="2">
    <source>
        <dbReference type="PROSITE" id="PS50883"/>
    </source>
</evidence>
<dbReference type="SUPFAM" id="SSF141868">
    <property type="entry name" value="EAL domain-like"/>
    <property type="match status" value="1"/>
</dbReference>
<keyword evidence="1" id="KW-0812">Transmembrane</keyword>
<feature type="transmembrane region" description="Helical" evidence="1">
    <location>
        <begin position="143"/>
        <end position="163"/>
    </location>
</feature>
<evidence type="ECO:0000313" key="5">
    <source>
        <dbReference type="EMBL" id="POF34852.1"/>
    </source>
</evidence>
<dbReference type="PROSITE" id="PS50887">
    <property type="entry name" value="GGDEF"/>
    <property type="match status" value="1"/>
</dbReference>
<dbReference type="PANTHER" id="PTHR44757">
    <property type="entry name" value="DIGUANYLATE CYCLASE DGCP"/>
    <property type="match status" value="1"/>
</dbReference>
<feature type="transmembrane region" description="Helical" evidence="1">
    <location>
        <begin position="215"/>
        <end position="235"/>
    </location>
</feature>
<dbReference type="InterPro" id="IPR001633">
    <property type="entry name" value="EAL_dom"/>
</dbReference>
<dbReference type="InterPro" id="IPR043128">
    <property type="entry name" value="Rev_trsase/Diguanyl_cyclase"/>
</dbReference>
<comment type="caution">
    <text evidence="5">The sequence shown here is derived from an EMBL/GenBank/DDBJ whole genome shotgun (WGS) entry which is preliminary data.</text>
</comment>
<dbReference type="SMART" id="SM00052">
    <property type="entry name" value="EAL"/>
    <property type="match status" value="1"/>
</dbReference>
<feature type="domain" description="GGDEF" evidence="3">
    <location>
        <begin position="283"/>
        <end position="416"/>
    </location>
</feature>
<dbReference type="OrthoDB" id="9814202at2"/>
<proteinExistence type="predicted"/>
<feature type="transmembrane region" description="Helical" evidence="1">
    <location>
        <begin position="15"/>
        <end position="35"/>
    </location>
</feature>
<dbReference type="Pfam" id="PF03707">
    <property type="entry name" value="MHYT"/>
    <property type="match status" value="2"/>
</dbReference>
<sequence length="697" mass="76182">MLTVLSCIAFEHDPLFVILAVIILTVGAVLTMRLYTRVRRTQGNLKYMWLLLCGLIAGGTIWSTHFVAMIAYESPFILGYDPGMTAISLLVAVSGATAGLLISSVTRRSMLIEVGGLVFGASIAIMHFIGIEAMKVSGLLTLSMPYVVASVILSCVFGMLATSRVARPVTRYCKYGAVLSFILAVASLHFVAMAGVDLMPLRLDGSGKDLVSNQLVGIAIVFTMGVLMLSAMITYSIDSANAQDADNKLHHMAHHDPMTGLPNRGALDRHLEAILSSVTNDNARIVVMNCNLTRFKEVNEVLGYSGGDALLRHVAKCLSEHLEQDEYIARLSGDEFVIVGKPVYNRGYILDFCKRVQKLVSLPMTWRDEDIRVGCSVGYALYPDHASCGVQLLEAAEQAMRRAKAEGGNTALCYDADQDQQTRDRSALAMDLRNALKNGEFELYYQLQNDVKTRAVTGTEVLLRWNHPKRGKVPPSEFIPIAEETGLILEIGAWVIRTACHEAAAWPAPVKIAVNIAQVQLSDSKFPRFVEHTLKRSGLDPARLELEITETGIIADTSKALQIIHQLKRLGVRIAMDDYGTGYSSLATLQAFPFDKIKIDREFVKDLGRNRQSDAIVKATIILAESLDIPVLAEGVETEEHLRLLAAQGCNEVQGFLFGQPMPACDIRSLVTRLAADRSGEATPRKAGEVGFVSQVA</sequence>
<keyword evidence="1" id="KW-1133">Transmembrane helix</keyword>
<evidence type="ECO:0000256" key="1">
    <source>
        <dbReference type="PROSITE-ProRule" id="PRU00244"/>
    </source>
</evidence>
<evidence type="ECO:0000313" key="6">
    <source>
        <dbReference type="Proteomes" id="UP000236959"/>
    </source>
</evidence>
<dbReference type="PROSITE" id="PS50924">
    <property type="entry name" value="MHYT"/>
    <property type="match status" value="1"/>
</dbReference>
<accession>A0A2S3V4E0</accession>
<dbReference type="GO" id="GO:0016020">
    <property type="term" value="C:membrane"/>
    <property type="evidence" value="ECO:0007669"/>
    <property type="project" value="UniProtKB-UniRule"/>
</dbReference>
<dbReference type="CDD" id="cd01948">
    <property type="entry name" value="EAL"/>
    <property type="match status" value="1"/>
</dbReference>
<dbReference type="InterPro" id="IPR000160">
    <property type="entry name" value="GGDEF_dom"/>
</dbReference>
<reference evidence="5 6" key="1">
    <citation type="submission" date="2018-01" db="EMBL/GenBank/DDBJ databases">
        <title>Genomic Encyclopedia of Archaeal and Bacterial Type Strains, Phase II (KMG-II): from individual species to whole genera.</title>
        <authorList>
            <person name="Goeker M."/>
        </authorList>
    </citation>
    <scope>NUCLEOTIDE SEQUENCE [LARGE SCALE GENOMIC DNA]</scope>
    <source>
        <strain evidence="5 6">DSM 17023</strain>
    </source>
</reference>
<dbReference type="SUPFAM" id="SSF55073">
    <property type="entry name" value="Nucleotide cyclase"/>
    <property type="match status" value="1"/>
</dbReference>
<feature type="transmembrane region" description="Helical" evidence="1">
    <location>
        <begin position="175"/>
        <end position="195"/>
    </location>
</feature>
<dbReference type="SMART" id="SM00267">
    <property type="entry name" value="GGDEF"/>
    <property type="match status" value="1"/>
</dbReference>
<dbReference type="PROSITE" id="PS50883">
    <property type="entry name" value="EAL"/>
    <property type="match status" value="1"/>
</dbReference>
<dbReference type="AlphaFoldDB" id="A0A2S3V4E0"/>
<protein>
    <submittedName>
        <fullName evidence="5">Diguanylate cyclase (GGDEF)-like protein</fullName>
    </submittedName>
</protein>
<dbReference type="Gene3D" id="3.20.20.450">
    <property type="entry name" value="EAL domain"/>
    <property type="match status" value="1"/>
</dbReference>
<dbReference type="InterPro" id="IPR029787">
    <property type="entry name" value="Nucleotide_cyclase"/>
</dbReference>
<name>A0A2S3V4E0_9HYPH</name>
<evidence type="ECO:0000259" key="4">
    <source>
        <dbReference type="PROSITE" id="PS50924"/>
    </source>
</evidence>
<dbReference type="RefSeq" id="WP_103221361.1">
    <property type="nucleotide sequence ID" value="NZ_PPCN01000001.1"/>
</dbReference>
<feature type="transmembrane region" description="Helical" evidence="1">
    <location>
        <begin position="84"/>
        <end position="103"/>
    </location>
</feature>
<dbReference type="PANTHER" id="PTHR44757:SF2">
    <property type="entry name" value="BIOFILM ARCHITECTURE MAINTENANCE PROTEIN MBAA"/>
    <property type="match status" value="1"/>
</dbReference>
<feature type="transmembrane region" description="Helical" evidence="1">
    <location>
        <begin position="110"/>
        <end position="131"/>
    </location>
</feature>
<evidence type="ECO:0000259" key="3">
    <source>
        <dbReference type="PROSITE" id="PS50887"/>
    </source>
</evidence>